<dbReference type="PROSITE" id="PS00059">
    <property type="entry name" value="ADH_ZINC"/>
    <property type="match status" value="1"/>
</dbReference>
<dbReference type="SUPFAM" id="SSF50129">
    <property type="entry name" value="GroES-like"/>
    <property type="match status" value="1"/>
</dbReference>
<dbReference type="Gene3D" id="3.40.50.720">
    <property type="entry name" value="NAD(P)-binding Rossmann-like Domain"/>
    <property type="match status" value="1"/>
</dbReference>
<comment type="cofactor">
    <cofactor evidence="4">
        <name>Zn(2+)</name>
        <dbReference type="ChEBI" id="CHEBI:29105"/>
    </cofactor>
</comment>
<dbReference type="Pfam" id="PF00107">
    <property type="entry name" value="ADH_zinc_N"/>
    <property type="match status" value="1"/>
</dbReference>
<dbReference type="InterPro" id="IPR020843">
    <property type="entry name" value="ER"/>
</dbReference>
<evidence type="ECO:0000259" key="5">
    <source>
        <dbReference type="SMART" id="SM00829"/>
    </source>
</evidence>
<accession>A0ABQ2NXA5</accession>
<dbReference type="InterPro" id="IPR050129">
    <property type="entry name" value="Zn_alcohol_dh"/>
</dbReference>
<organism evidence="6 7">
    <name type="scientific">Oceanobacillus neutriphilus</name>
    <dbReference type="NCBI Taxonomy" id="531815"/>
    <lineage>
        <taxon>Bacteria</taxon>
        <taxon>Bacillati</taxon>
        <taxon>Bacillota</taxon>
        <taxon>Bacilli</taxon>
        <taxon>Bacillales</taxon>
        <taxon>Bacillaceae</taxon>
        <taxon>Oceanobacillus</taxon>
    </lineage>
</organism>
<dbReference type="PANTHER" id="PTHR43401">
    <property type="entry name" value="L-THREONINE 3-DEHYDROGENASE"/>
    <property type="match status" value="1"/>
</dbReference>
<dbReference type="SUPFAM" id="SSF51735">
    <property type="entry name" value="NAD(P)-binding Rossmann-fold domains"/>
    <property type="match status" value="1"/>
</dbReference>
<comment type="caution">
    <text evidence="6">The sequence shown here is derived from an EMBL/GenBank/DDBJ whole genome shotgun (WGS) entry which is preliminary data.</text>
</comment>
<evidence type="ECO:0000256" key="2">
    <source>
        <dbReference type="ARBA" id="ARBA00022833"/>
    </source>
</evidence>
<keyword evidence="3" id="KW-0560">Oxidoreductase</keyword>
<protein>
    <submittedName>
        <fullName evidence="6">Galactitol-1-phosphate 5-dehydrogenase</fullName>
    </submittedName>
</protein>
<dbReference type="Gene3D" id="3.90.180.10">
    <property type="entry name" value="Medium-chain alcohol dehydrogenases, catalytic domain"/>
    <property type="match status" value="1"/>
</dbReference>
<dbReference type="InterPro" id="IPR002328">
    <property type="entry name" value="ADH_Zn_CS"/>
</dbReference>
<feature type="domain" description="Enoyl reductase (ER)" evidence="5">
    <location>
        <begin position="8"/>
        <end position="346"/>
    </location>
</feature>
<keyword evidence="1 4" id="KW-0479">Metal-binding</keyword>
<dbReference type="InterPro" id="IPR013149">
    <property type="entry name" value="ADH-like_C"/>
</dbReference>
<dbReference type="InterPro" id="IPR011032">
    <property type="entry name" value="GroES-like_sf"/>
</dbReference>
<dbReference type="Proteomes" id="UP000641206">
    <property type="component" value="Unassembled WGS sequence"/>
</dbReference>
<evidence type="ECO:0000313" key="7">
    <source>
        <dbReference type="Proteomes" id="UP000641206"/>
    </source>
</evidence>
<dbReference type="InterPro" id="IPR036291">
    <property type="entry name" value="NAD(P)-bd_dom_sf"/>
</dbReference>
<proteinExistence type="inferred from homology"/>
<evidence type="ECO:0000256" key="3">
    <source>
        <dbReference type="ARBA" id="ARBA00023002"/>
    </source>
</evidence>
<dbReference type="RefSeq" id="WP_188735198.1">
    <property type="nucleotide sequence ID" value="NZ_BMLW01000009.1"/>
</dbReference>
<comment type="similarity">
    <text evidence="4">Belongs to the zinc-containing alcohol dehydrogenase family.</text>
</comment>
<dbReference type="EMBL" id="BMLW01000009">
    <property type="protein sequence ID" value="GGP12837.1"/>
    <property type="molecule type" value="Genomic_DNA"/>
</dbReference>
<dbReference type="Pfam" id="PF08240">
    <property type="entry name" value="ADH_N"/>
    <property type="match status" value="1"/>
</dbReference>
<dbReference type="SMART" id="SM00829">
    <property type="entry name" value="PKS_ER"/>
    <property type="match status" value="1"/>
</dbReference>
<gene>
    <name evidence="6" type="ORF">GCM10011346_30420</name>
</gene>
<dbReference type="PANTHER" id="PTHR43401:SF2">
    <property type="entry name" value="L-THREONINE 3-DEHYDROGENASE"/>
    <property type="match status" value="1"/>
</dbReference>
<keyword evidence="7" id="KW-1185">Reference proteome</keyword>
<sequence length="350" mass="38084">MEALAFYGIGDIRYEQKDKPRLKKEDEVIIKVKYAGICGSDLSRYKKLGPLTPGNIFGHECSGIVEEVGNKVTNVNVGDRVAVCPQLKCGECEACKSGYFAACPNLLVIGAKEPGGFASYTKVPAENVLKLSGNVSFQEAALIEPSSVVLHGLFQTKLQPGKTVAVYGCGTIGLLACQWAKLFGAEKVVVIDIDSEKLQLAKELGADEIIKPEKSVSTYSKLMEVTENSGVDLAIEAAGSVQTSEEVFAAPKKGGEVLFLGIPYSDITLKRFYFERIVRQELTVRGSWNAVSAPFPGREFTTTLQFLKEGKLKTKPMISHYLPLKEGPNIFQKITSGKEKAMKVLFEVGK</sequence>
<name>A0ABQ2NXA5_9BACI</name>
<dbReference type="CDD" id="cd08236">
    <property type="entry name" value="sugar_DH"/>
    <property type="match status" value="1"/>
</dbReference>
<evidence type="ECO:0000256" key="1">
    <source>
        <dbReference type="ARBA" id="ARBA00022723"/>
    </source>
</evidence>
<evidence type="ECO:0000256" key="4">
    <source>
        <dbReference type="RuleBase" id="RU361277"/>
    </source>
</evidence>
<dbReference type="InterPro" id="IPR013154">
    <property type="entry name" value="ADH-like_N"/>
</dbReference>
<evidence type="ECO:0000313" key="6">
    <source>
        <dbReference type="EMBL" id="GGP12837.1"/>
    </source>
</evidence>
<keyword evidence="2 4" id="KW-0862">Zinc</keyword>
<reference evidence="7" key="1">
    <citation type="journal article" date="2019" name="Int. J. Syst. Evol. Microbiol.">
        <title>The Global Catalogue of Microorganisms (GCM) 10K type strain sequencing project: providing services to taxonomists for standard genome sequencing and annotation.</title>
        <authorList>
            <consortium name="The Broad Institute Genomics Platform"/>
            <consortium name="The Broad Institute Genome Sequencing Center for Infectious Disease"/>
            <person name="Wu L."/>
            <person name="Ma J."/>
        </authorList>
    </citation>
    <scope>NUCLEOTIDE SEQUENCE [LARGE SCALE GENOMIC DNA]</scope>
    <source>
        <strain evidence="7">CGMCC 1.7693</strain>
    </source>
</reference>